<dbReference type="GO" id="GO:0005829">
    <property type="term" value="C:cytosol"/>
    <property type="evidence" value="ECO:0007669"/>
    <property type="project" value="TreeGrafter"/>
</dbReference>
<feature type="domain" description="SCP2" evidence="1">
    <location>
        <begin position="19"/>
        <end position="108"/>
    </location>
</feature>
<evidence type="ECO:0000259" key="1">
    <source>
        <dbReference type="Pfam" id="PF02036"/>
    </source>
</evidence>
<protein>
    <recommendedName>
        <fullName evidence="1">SCP2 domain-containing protein</fullName>
    </recommendedName>
</protein>
<dbReference type="PANTHER" id="PTHR10094">
    <property type="entry name" value="STEROL CARRIER PROTEIN 2 SCP-2 FAMILY PROTEIN"/>
    <property type="match status" value="1"/>
</dbReference>
<proteinExistence type="predicted"/>
<dbReference type="EMBL" id="MPUH01001166">
    <property type="protein sequence ID" value="OMJ69715.1"/>
    <property type="molecule type" value="Genomic_DNA"/>
</dbReference>
<accession>A0A1R2AZ31</accession>
<gene>
    <name evidence="2" type="ORF">SteCoe_32478</name>
</gene>
<dbReference type="AlphaFoldDB" id="A0A1R2AZ31"/>
<name>A0A1R2AZ31_9CILI</name>
<dbReference type="SUPFAM" id="SSF55718">
    <property type="entry name" value="SCP-like"/>
    <property type="match status" value="1"/>
</dbReference>
<keyword evidence="3" id="KW-1185">Reference proteome</keyword>
<sequence>MALKSEKLFESMTPHLAAVGKDLVAKIGAVFHFEILSAPGAEPAWFTVDLKNGNGAIAKGKQGTADATFTLTDDDLIAVSNGTLNPQVAFMQGKMKIKGNMAKATKFTPDVLPKNVKL</sequence>
<dbReference type="InterPro" id="IPR036527">
    <property type="entry name" value="SCP2_sterol-bd_dom_sf"/>
</dbReference>
<comment type="caution">
    <text evidence="2">The sequence shown here is derived from an EMBL/GenBank/DDBJ whole genome shotgun (WGS) entry which is preliminary data.</text>
</comment>
<dbReference type="InterPro" id="IPR003033">
    <property type="entry name" value="SCP2_sterol-bd_dom"/>
</dbReference>
<dbReference type="Pfam" id="PF02036">
    <property type="entry name" value="SCP2"/>
    <property type="match status" value="1"/>
</dbReference>
<dbReference type="OrthoDB" id="3592703at2759"/>
<dbReference type="Gene3D" id="3.30.1050.10">
    <property type="entry name" value="SCP2 sterol-binding domain"/>
    <property type="match status" value="1"/>
</dbReference>
<organism evidence="2 3">
    <name type="scientific">Stentor coeruleus</name>
    <dbReference type="NCBI Taxonomy" id="5963"/>
    <lineage>
        <taxon>Eukaryota</taxon>
        <taxon>Sar</taxon>
        <taxon>Alveolata</taxon>
        <taxon>Ciliophora</taxon>
        <taxon>Postciliodesmatophora</taxon>
        <taxon>Heterotrichea</taxon>
        <taxon>Heterotrichida</taxon>
        <taxon>Stentoridae</taxon>
        <taxon>Stentor</taxon>
    </lineage>
</organism>
<evidence type="ECO:0000313" key="3">
    <source>
        <dbReference type="Proteomes" id="UP000187209"/>
    </source>
</evidence>
<dbReference type="Proteomes" id="UP000187209">
    <property type="component" value="Unassembled WGS sequence"/>
</dbReference>
<reference evidence="2 3" key="1">
    <citation type="submission" date="2016-11" db="EMBL/GenBank/DDBJ databases">
        <title>The macronuclear genome of Stentor coeruleus: a giant cell with tiny introns.</title>
        <authorList>
            <person name="Slabodnick M."/>
            <person name="Ruby J.G."/>
            <person name="Reiff S.B."/>
            <person name="Swart E.C."/>
            <person name="Gosai S."/>
            <person name="Prabakaran S."/>
            <person name="Witkowska E."/>
            <person name="Larue G.E."/>
            <person name="Fisher S."/>
            <person name="Freeman R.M."/>
            <person name="Gunawardena J."/>
            <person name="Chu W."/>
            <person name="Stover N.A."/>
            <person name="Gregory B.D."/>
            <person name="Nowacki M."/>
            <person name="Derisi J."/>
            <person name="Roy S.W."/>
            <person name="Marshall W.F."/>
            <person name="Sood P."/>
        </authorList>
    </citation>
    <scope>NUCLEOTIDE SEQUENCE [LARGE SCALE GENOMIC DNA]</scope>
    <source>
        <strain evidence="2">WM001</strain>
    </source>
</reference>
<evidence type="ECO:0000313" key="2">
    <source>
        <dbReference type="EMBL" id="OMJ69715.1"/>
    </source>
</evidence>
<dbReference type="PANTHER" id="PTHR10094:SF25">
    <property type="entry name" value="SCP2 STEROL-BINDING DOMAIN-CONTAINING PROTEIN 1"/>
    <property type="match status" value="1"/>
</dbReference>